<accession>A0A9W7DNK2</accession>
<reference evidence="3" key="1">
    <citation type="submission" date="2022-07" db="EMBL/GenBank/DDBJ databases">
        <title>Genome analysis of Parmales, a sister group of diatoms, reveals the evolutionary specialization of diatoms from phago-mixotrophs to photoautotrophs.</title>
        <authorList>
            <person name="Ban H."/>
            <person name="Sato S."/>
            <person name="Yoshikawa S."/>
            <person name="Kazumasa Y."/>
            <person name="Nakamura Y."/>
            <person name="Ichinomiya M."/>
            <person name="Saitoh K."/>
            <person name="Sato N."/>
            <person name="Blanc-Mathieu R."/>
            <person name="Endo H."/>
            <person name="Kuwata A."/>
            <person name="Ogata H."/>
        </authorList>
    </citation>
    <scope>NUCLEOTIDE SEQUENCE</scope>
</reference>
<name>A0A9W7DNK2_9STRA</name>
<gene>
    <name evidence="3" type="ORF">TrRE_jg5480</name>
</gene>
<feature type="compositionally biased region" description="Low complexity" evidence="1">
    <location>
        <begin position="66"/>
        <end position="96"/>
    </location>
</feature>
<keyword evidence="4" id="KW-1185">Reference proteome</keyword>
<dbReference type="AlphaFoldDB" id="A0A9W7DNK2"/>
<proteinExistence type="predicted"/>
<sequence>MPPAPPCTPASSRPVVDTSNSTATPDLNEIDLSSPGPTTPSSSSNVETAAALTSSLDLNEVKSKLAVSVSPSESSDNPSTSPISIPPSSASGPGTPQATPVPHNTPLMNSFRENYVDPTLSKLTERFPGTSSQIAGVVDTTTGRVTDTLAAAQNLTTSTFNNATTFTSNLTASVKETTTNSLTATTSMASNLSVNTKAALDAVAQRTTETINQNINEVKRRAEETTTVIRSKAEEATKVISERTSETTAAIQKRTSETTAAIQKSTKDAAELIQKRTAETTAVIKENIVRRTTYATSVLVSWRDHIETAAVNPLLSSLGQIAARAQAVSFLQGRQPSEQFKEFASQDLCHSVTLPRREKFTQTFVVDPGMTLFYEFAVEDLDIGMKVMLRSQVDGGSKEEELVDFKKYASNQVHKGSINAGDFQKVFVFVFDNGYSMVRSKTVGYRFTVLDPEVIQKEQQHEKEEEKPKETETETEEKAEVVEEEQTTTNTTE</sequence>
<feature type="compositionally biased region" description="Polar residues" evidence="1">
    <location>
        <begin position="45"/>
        <end position="57"/>
    </location>
</feature>
<dbReference type="InterPro" id="IPR036598">
    <property type="entry name" value="GOLD_dom_sf"/>
</dbReference>
<dbReference type="SUPFAM" id="SSF101576">
    <property type="entry name" value="Supernatant protein factor (SPF), C-terminal domain"/>
    <property type="match status" value="1"/>
</dbReference>
<protein>
    <recommendedName>
        <fullName evidence="2">GOLD domain-containing protein</fullName>
    </recommendedName>
</protein>
<dbReference type="InterPro" id="IPR009038">
    <property type="entry name" value="GOLD_dom"/>
</dbReference>
<dbReference type="Gene3D" id="1.20.120.20">
    <property type="entry name" value="Apolipoprotein"/>
    <property type="match status" value="1"/>
</dbReference>
<dbReference type="EMBL" id="BRXZ01003167">
    <property type="protein sequence ID" value="GMH48872.1"/>
    <property type="molecule type" value="Genomic_DNA"/>
</dbReference>
<evidence type="ECO:0000313" key="3">
    <source>
        <dbReference type="EMBL" id="GMH48872.1"/>
    </source>
</evidence>
<feature type="compositionally biased region" description="Basic and acidic residues" evidence="1">
    <location>
        <begin position="456"/>
        <end position="481"/>
    </location>
</feature>
<organism evidence="3 4">
    <name type="scientific">Triparma retinervis</name>
    <dbReference type="NCBI Taxonomy" id="2557542"/>
    <lineage>
        <taxon>Eukaryota</taxon>
        <taxon>Sar</taxon>
        <taxon>Stramenopiles</taxon>
        <taxon>Ochrophyta</taxon>
        <taxon>Bolidophyceae</taxon>
        <taxon>Parmales</taxon>
        <taxon>Triparmaceae</taxon>
        <taxon>Triparma</taxon>
    </lineage>
</organism>
<dbReference type="PROSITE" id="PS50866">
    <property type="entry name" value="GOLD"/>
    <property type="match status" value="1"/>
</dbReference>
<dbReference type="OrthoDB" id="198460at2759"/>
<feature type="region of interest" description="Disordered" evidence="1">
    <location>
        <begin position="1"/>
        <end position="110"/>
    </location>
</feature>
<feature type="region of interest" description="Disordered" evidence="1">
    <location>
        <begin position="456"/>
        <end position="493"/>
    </location>
</feature>
<dbReference type="Proteomes" id="UP001165082">
    <property type="component" value="Unassembled WGS sequence"/>
</dbReference>
<feature type="domain" description="GOLD" evidence="2">
    <location>
        <begin position="337"/>
        <end position="449"/>
    </location>
</feature>
<dbReference type="Gene3D" id="2.60.120.680">
    <property type="entry name" value="GOLD domain"/>
    <property type="match status" value="1"/>
</dbReference>
<comment type="caution">
    <text evidence="3">The sequence shown here is derived from an EMBL/GenBank/DDBJ whole genome shotgun (WGS) entry which is preliminary data.</text>
</comment>
<evidence type="ECO:0000313" key="4">
    <source>
        <dbReference type="Proteomes" id="UP001165082"/>
    </source>
</evidence>
<evidence type="ECO:0000259" key="2">
    <source>
        <dbReference type="PROSITE" id="PS50866"/>
    </source>
</evidence>
<feature type="compositionally biased region" description="Low complexity" evidence="1">
    <location>
        <begin position="33"/>
        <end position="44"/>
    </location>
</feature>
<evidence type="ECO:0000256" key="1">
    <source>
        <dbReference type="SAM" id="MobiDB-lite"/>
    </source>
</evidence>